<dbReference type="EMBL" id="JAGKHQ010000007">
    <property type="protein sequence ID" value="KAG7512928.1"/>
    <property type="molecule type" value="Genomic_DNA"/>
</dbReference>
<reference evidence="1 2" key="1">
    <citation type="journal article" date="2021" name="Sci. Rep.">
        <title>Chromosome anchoring in Senegalese sole (Solea senegalensis) reveals sex-associated markers and genome rearrangements in flatfish.</title>
        <authorList>
            <person name="Guerrero-Cozar I."/>
            <person name="Gomez-Garrido J."/>
            <person name="Berbel C."/>
            <person name="Martinez-Blanch J.F."/>
            <person name="Alioto T."/>
            <person name="Claros M.G."/>
            <person name="Gagnaire P.A."/>
            <person name="Manchado M."/>
        </authorList>
    </citation>
    <scope>NUCLEOTIDE SEQUENCE [LARGE SCALE GENOMIC DNA]</scope>
    <source>
        <strain evidence="1">Sse05_10M</strain>
    </source>
</reference>
<accession>A0AAV6S4L4</accession>
<evidence type="ECO:0000313" key="2">
    <source>
        <dbReference type="Proteomes" id="UP000693946"/>
    </source>
</evidence>
<dbReference type="GO" id="GO:0007520">
    <property type="term" value="P:myoblast fusion"/>
    <property type="evidence" value="ECO:0007669"/>
    <property type="project" value="InterPro"/>
</dbReference>
<organism evidence="1 2">
    <name type="scientific">Solea senegalensis</name>
    <name type="common">Senegalese sole</name>
    <dbReference type="NCBI Taxonomy" id="28829"/>
    <lineage>
        <taxon>Eukaryota</taxon>
        <taxon>Metazoa</taxon>
        <taxon>Chordata</taxon>
        <taxon>Craniata</taxon>
        <taxon>Vertebrata</taxon>
        <taxon>Euteleostomi</taxon>
        <taxon>Actinopterygii</taxon>
        <taxon>Neopterygii</taxon>
        <taxon>Teleostei</taxon>
        <taxon>Neoteleostei</taxon>
        <taxon>Acanthomorphata</taxon>
        <taxon>Carangaria</taxon>
        <taxon>Pleuronectiformes</taxon>
        <taxon>Pleuronectoidei</taxon>
        <taxon>Soleidae</taxon>
        <taxon>Solea</taxon>
    </lineage>
</organism>
<dbReference type="GO" id="GO:0060538">
    <property type="term" value="P:skeletal muscle organ development"/>
    <property type="evidence" value="ECO:0007669"/>
    <property type="project" value="InterPro"/>
</dbReference>
<dbReference type="Proteomes" id="UP000693946">
    <property type="component" value="Linkage Group LG15"/>
</dbReference>
<evidence type="ECO:0000313" key="1">
    <source>
        <dbReference type="EMBL" id="KAG7512928.1"/>
    </source>
</evidence>
<dbReference type="AlphaFoldDB" id="A0AAV6S4L4"/>
<gene>
    <name evidence="1" type="ORF">JOB18_043266</name>
</gene>
<dbReference type="CDD" id="cd20278">
    <property type="entry name" value="Minion"/>
    <property type="match status" value="1"/>
</dbReference>
<proteinExistence type="predicted"/>
<name>A0AAV6S4L4_SOLSE</name>
<sequence length="164" mass="18349">MHRSSLRAVSKITSSRIKTTRISLWEPLDQVQRSRQRAKRRRRVSFLRKTFTTGSKLSPWLSANICSAVCPLVFVLEPSSLPQAGAQSGSMPVFILLRSLVIRLLSSRLAGSVAQFLRRSLSTGAAHLGTALRHVWDRIRSQESKEAVLGCVLCLLNMHKKVEN</sequence>
<comment type="caution">
    <text evidence="1">The sequence shown here is derived from an EMBL/GenBank/DDBJ whole genome shotgun (WGS) entry which is preliminary data.</text>
</comment>
<keyword evidence="2" id="KW-1185">Reference proteome</keyword>
<dbReference type="InterPro" id="IPR039014">
    <property type="entry name" value="Myomixer"/>
</dbReference>
<protein>
    <submittedName>
        <fullName evidence="1">Uncharacterized protein</fullName>
    </submittedName>
</protein>
<dbReference type="Pfam" id="PF21950">
    <property type="entry name" value="MINION"/>
    <property type="match status" value="1"/>
</dbReference>